<sequence length="283" mass="30874">MSEIGLNHSKRALLYHQVATPHSHDDIKAIEPFAGQQNHHVGPPHQHRGKKLLLVAAIIAALHFSVWYVAKQLPTPPLQEKQPTPVVIEIVKPEPKEEPPKVIEPKIPPVVQKPKVPPVVEKPQPVKKVVEQPKPVQKSTPQPVAKAVEQPQPIAQPQPALTENVRPTPAPTPTPAPNPAPQPVAENLPVTEAKGYAGYLSNPAPEYPEIALDRGWEGSVILRVKVSPSGSPVTVNVKQGSGRKVLDDAAVRTVKRWKFSPAMRGSTAIEGWVDVPINYQLPR</sequence>
<evidence type="ECO:0000256" key="2">
    <source>
        <dbReference type="ARBA" id="ARBA00006555"/>
    </source>
</evidence>
<protein>
    <submittedName>
        <fullName evidence="12">Outer membrane transport energization protein TonB</fullName>
    </submittedName>
</protein>
<gene>
    <name evidence="12" type="ORF">SAMN05421731_105249</name>
</gene>
<feature type="domain" description="TonB C-terminal" evidence="11">
    <location>
        <begin position="192"/>
        <end position="283"/>
    </location>
</feature>
<keyword evidence="5" id="KW-0997">Cell inner membrane</keyword>
<keyword evidence="8" id="KW-1133">Transmembrane helix</keyword>
<comment type="subcellular location">
    <subcellularLocation>
        <location evidence="1">Cell inner membrane</location>
        <topology evidence="1">Single-pass membrane protein</topology>
        <orientation evidence="1">Periplasmic side</orientation>
    </subcellularLocation>
</comment>
<keyword evidence="9" id="KW-0472">Membrane</keyword>
<evidence type="ECO:0000259" key="11">
    <source>
        <dbReference type="PROSITE" id="PS52015"/>
    </source>
</evidence>
<reference evidence="13" key="1">
    <citation type="submission" date="2016-09" db="EMBL/GenBank/DDBJ databases">
        <authorList>
            <person name="Varghese N."/>
            <person name="Submissions S."/>
        </authorList>
    </citation>
    <scope>NUCLEOTIDE SEQUENCE [LARGE SCALE GENOMIC DNA]</scope>
    <source>
        <strain evidence="13">ANC 4466</strain>
    </source>
</reference>
<dbReference type="PANTHER" id="PTHR33446">
    <property type="entry name" value="PROTEIN TONB-RELATED"/>
    <property type="match status" value="1"/>
</dbReference>
<feature type="region of interest" description="Disordered" evidence="10">
    <location>
        <begin position="112"/>
        <end position="186"/>
    </location>
</feature>
<dbReference type="SUPFAM" id="SSF74653">
    <property type="entry name" value="TolA/TonB C-terminal domain"/>
    <property type="match status" value="1"/>
</dbReference>
<evidence type="ECO:0000256" key="3">
    <source>
        <dbReference type="ARBA" id="ARBA00022448"/>
    </source>
</evidence>
<dbReference type="InterPro" id="IPR051045">
    <property type="entry name" value="TonB-dependent_transducer"/>
</dbReference>
<keyword evidence="3" id="KW-0813">Transport</keyword>
<dbReference type="PANTHER" id="PTHR33446:SF2">
    <property type="entry name" value="PROTEIN TONB"/>
    <property type="match status" value="1"/>
</dbReference>
<keyword evidence="6" id="KW-0812">Transmembrane</keyword>
<accession>A0A240EAF9</accession>
<dbReference type="InterPro" id="IPR037682">
    <property type="entry name" value="TonB_C"/>
</dbReference>
<name>A0A240EAF9_9GAMM</name>
<dbReference type="EMBL" id="OANT01000005">
    <property type="protein sequence ID" value="SNX45694.1"/>
    <property type="molecule type" value="Genomic_DNA"/>
</dbReference>
<evidence type="ECO:0000256" key="10">
    <source>
        <dbReference type="SAM" id="MobiDB-lite"/>
    </source>
</evidence>
<dbReference type="GO" id="GO:0055085">
    <property type="term" value="P:transmembrane transport"/>
    <property type="evidence" value="ECO:0007669"/>
    <property type="project" value="InterPro"/>
</dbReference>
<evidence type="ECO:0000256" key="1">
    <source>
        <dbReference type="ARBA" id="ARBA00004383"/>
    </source>
</evidence>
<feature type="compositionally biased region" description="Low complexity" evidence="10">
    <location>
        <begin position="150"/>
        <end position="160"/>
    </location>
</feature>
<organism evidence="12 13">
    <name type="scientific">Acinetobacter puyangensis</name>
    <dbReference type="NCBI Taxonomy" id="1096779"/>
    <lineage>
        <taxon>Bacteria</taxon>
        <taxon>Pseudomonadati</taxon>
        <taxon>Pseudomonadota</taxon>
        <taxon>Gammaproteobacteria</taxon>
        <taxon>Moraxellales</taxon>
        <taxon>Moraxellaceae</taxon>
        <taxon>Acinetobacter</taxon>
    </lineage>
</organism>
<comment type="similarity">
    <text evidence="2">Belongs to the TonB family.</text>
</comment>
<evidence type="ECO:0000256" key="8">
    <source>
        <dbReference type="ARBA" id="ARBA00022989"/>
    </source>
</evidence>
<dbReference type="GO" id="GO:0015031">
    <property type="term" value="P:protein transport"/>
    <property type="evidence" value="ECO:0007669"/>
    <property type="project" value="UniProtKB-KW"/>
</dbReference>
<keyword evidence="13" id="KW-1185">Reference proteome</keyword>
<dbReference type="GO" id="GO:0031992">
    <property type="term" value="F:energy transducer activity"/>
    <property type="evidence" value="ECO:0007669"/>
    <property type="project" value="TreeGrafter"/>
</dbReference>
<dbReference type="Pfam" id="PF03544">
    <property type="entry name" value="TonB_C"/>
    <property type="match status" value="1"/>
</dbReference>
<dbReference type="Gene3D" id="3.30.1150.10">
    <property type="match status" value="1"/>
</dbReference>
<keyword evidence="4" id="KW-1003">Cell membrane</keyword>
<evidence type="ECO:0000256" key="9">
    <source>
        <dbReference type="ARBA" id="ARBA00023136"/>
    </source>
</evidence>
<evidence type="ECO:0000256" key="7">
    <source>
        <dbReference type="ARBA" id="ARBA00022927"/>
    </source>
</evidence>
<evidence type="ECO:0000313" key="12">
    <source>
        <dbReference type="EMBL" id="SNX45694.1"/>
    </source>
</evidence>
<dbReference type="GO" id="GO:0098797">
    <property type="term" value="C:plasma membrane protein complex"/>
    <property type="evidence" value="ECO:0007669"/>
    <property type="project" value="TreeGrafter"/>
</dbReference>
<proteinExistence type="inferred from homology"/>
<evidence type="ECO:0000256" key="6">
    <source>
        <dbReference type="ARBA" id="ARBA00022692"/>
    </source>
</evidence>
<dbReference type="PROSITE" id="PS52015">
    <property type="entry name" value="TONB_CTD"/>
    <property type="match status" value="1"/>
</dbReference>
<dbReference type="RefSeq" id="WP_097079453.1">
    <property type="nucleotide sequence ID" value="NZ_BAABHT010000005.1"/>
</dbReference>
<feature type="compositionally biased region" description="Low complexity" evidence="10">
    <location>
        <begin position="112"/>
        <end position="138"/>
    </location>
</feature>
<evidence type="ECO:0000313" key="13">
    <source>
        <dbReference type="Proteomes" id="UP000219042"/>
    </source>
</evidence>
<evidence type="ECO:0000256" key="5">
    <source>
        <dbReference type="ARBA" id="ARBA00022519"/>
    </source>
</evidence>
<dbReference type="NCBIfam" id="TIGR01352">
    <property type="entry name" value="tonB_Cterm"/>
    <property type="match status" value="1"/>
</dbReference>
<feature type="compositionally biased region" description="Pro residues" evidence="10">
    <location>
        <begin position="168"/>
        <end position="182"/>
    </location>
</feature>
<evidence type="ECO:0000256" key="4">
    <source>
        <dbReference type="ARBA" id="ARBA00022475"/>
    </source>
</evidence>
<keyword evidence="7" id="KW-0653">Protein transport</keyword>
<dbReference type="AlphaFoldDB" id="A0A240EAF9"/>
<dbReference type="InterPro" id="IPR006260">
    <property type="entry name" value="TonB/TolA_C"/>
</dbReference>
<dbReference type="OrthoDB" id="9792439at2"/>
<dbReference type="Proteomes" id="UP000219042">
    <property type="component" value="Unassembled WGS sequence"/>
</dbReference>